<feature type="compositionally biased region" description="Low complexity" evidence="3">
    <location>
        <begin position="270"/>
        <end position="280"/>
    </location>
</feature>
<dbReference type="SUPFAM" id="SSF50729">
    <property type="entry name" value="PH domain-like"/>
    <property type="match status" value="1"/>
</dbReference>
<feature type="domain" description="Ras-GEF" evidence="5">
    <location>
        <begin position="1003"/>
        <end position="1244"/>
    </location>
</feature>
<evidence type="ECO:0000313" key="8">
    <source>
        <dbReference type="EMBL" id="KAG7527570.1"/>
    </source>
</evidence>
<feature type="compositionally biased region" description="Gly residues" evidence="3">
    <location>
        <begin position="166"/>
        <end position="190"/>
    </location>
</feature>
<dbReference type="InterPro" id="IPR001895">
    <property type="entry name" value="RASGEF_cat_dom"/>
</dbReference>
<dbReference type="Pfam" id="PF00169">
    <property type="entry name" value="PH"/>
    <property type="match status" value="1"/>
</dbReference>
<evidence type="ECO:0000259" key="7">
    <source>
        <dbReference type="PROSITE" id="PS50238"/>
    </source>
</evidence>
<accession>A0A8K0JEI9</accession>
<dbReference type="SMART" id="SM00324">
    <property type="entry name" value="RhoGAP"/>
    <property type="match status" value="1"/>
</dbReference>
<gene>
    <name evidence="8" type="ORF">FFLO_06803</name>
</gene>
<feature type="compositionally biased region" description="Polar residues" evidence="3">
    <location>
        <begin position="381"/>
        <end position="399"/>
    </location>
</feature>
<dbReference type="PANTHER" id="PTHR23176">
    <property type="entry name" value="RHO/RAC/CDC GTPASE-ACTIVATING PROTEIN"/>
    <property type="match status" value="1"/>
</dbReference>
<proteinExistence type="predicted"/>
<feature type="region of interest" description="Disordered" evidence="3">
    <location>
        <begin position="475"/>
        <end position="570"/>
    </location>
</feature>
<feature type="compositionally biased region" description="Low complexity" evidence="3">
    <location>
        <begin position="75"/>
        <end position="85"/>
    </location>
</feature>
<feature type="region of interest" description="Disordered" evidence="3">
    <location>
        <begin position="639"/>
        <end position="691"/>
    </location>
</feature>
<keyword evidence="9" id="KW-1185">Reference proteome</keyword>
<evidence type="ECO:0000313" key="9">
    <source>
        <dbReference type="Proteomes" id="UP000812966"/>
    </source>
</evidence>
<feature type="compositionally biased region" description="Polar residues" evidence="3">
    <location>
        <begin position="147"/>
        <end position="162"/>
    </location>
</feature>
<dbReference type="PROSITE" id="PS50003">
    <property type="entry name" value="PH_DOMAIN"/>
    <property type="match status" value="1"/>
</dbReference>
<dbReference type="CDD" id="cd00159">
    <property type="entry name" value="RhoGAP"/>
    <property type="match status" value="1"/>
</dbReference>
<dbReference type="InterPro" id="IPR008936">
    <property type="entry name" value="Rho_GTPase_activation_prot"/>
</dbReference>
<keyword evidence="1" id="KW-0343">GTPase activation</keyword>
<dbReference type="SUPFAM" id="SSF48350">
    <property type="entry name" value="GTPase activation domain, GAP"/>
    <property type="match status" value="1"/>
</dbReference>
<feature type="compositionally biased region" description="Pro residues" evidence="3">
    <location>
        <begin position="329"/>
        <end position="338"/>
    </location>
</feature>
<dbReference type="InterPro" id="IPR000198">
    <property type="entry name" value="RhoGAP_dom"/>
</dbReference>
<dbReference type="InterPro" id="IPR001849">
    <property type="entry name" value="PH_domain"/>
</dbReference>
<feature type="domain" description="N-terminal Ras-GEF" evidence="6">
    <location>
        <begin position="1407"/>
        <end position="1585"/>
    </location>
</feature>
<feature type="compositionally biased region" description="Polar residues" evidence="3">
    <location>
        <begin position="8"/>
        <end position="59"/>
    </location>
</feature>
<feature type="region of interest" description="Disordered" evidence="3">
    <location>
        <begin position="1293"/>
        <end position="1344"/>
    </location>
</feature>
<keyword evidence="2" id="KW-0344">Guanine-nucleotide releasing factor</keyword>
<feature type="region of interest" description="Disordered" evidence="3">
    <location>
        <begin position="1"/>
        <end position="401"/>
    </location>
</feature>
<feature type="compositionally biased region" description="Low complexity" evidence="3">
    <location>
        <begin position="339"/>
        <end position="354"/>
    </location>
</feature>
<dbReference type="InterPro" id="IPR036964">
    <property type="entry name" value="RASGEF_cat_dom_sf"/>
</dbReference>
<dbReference type="InterPro" id="IPR023578">
    <property type="entry name" value="Ras_GEF_dom_sf"/>
</dbReference>
<evidence type="ECO:0000256" key="2">
    <source>
        <dbReference type="PROSITE-ProRule" id="PRU00168"/>
    </source>
</evidence>
<feature type="compositionally biased region" description="Polar residues" evidence="3">
    <location>
        <begin position="534"/>
        <end position="552"/>
    </location>
</feature>
<dbReference type="SUPFAM" id="SSF48366">
    <property type="entry name" value="Ras GEF"/>
    <property type="match status" value="2"/>
</dbReference>
<dbReference type="GO" id="GO:0005737">
    <property type="term" value="C:cytoplasm"/>
    <property type="evidence" value="ECO:0007669"/>
    <property type="project" value="TreeGrafter"/>
</dbReference>
<dbReference type="InterPro" id="IPR011993">
    <property type="entry name" value="PH-like_dom_sf"/>
</dbReference>
<name>A0A8K0JEI9_9TREE</name>
<evidence type="ECO:0000259" key="6">
    <source>
        <dbReference type="PROSITE" id="PS50212"/>
    </source>
</evidence>
<feature type="compositionally biased region" description="Low complexity" evidence="3">
    <location>
        <begin position="207"/>
        <end position="223"/>
    </location>
</feature>
<dbReference type="OrthoDB" id="79452at2759"/>
<dbReference type="PROSITE" id="PS50009">
    <property type="entry name" value="RASGEF_CAT"/>
    <property type="match status" value="1"/>
</dbReference>
<organism evidence="8 9">
    <name type="scientific">Filobasidium floriforme</name>
    <dbReference type="NCBI Taxonomy" id="5210"/>
    <lineage>
        <taxon>Eukaryota</taxon>
        <taxon>Fungi</taxon>
        <taxon>Dikarya</taxon>
        <taxon>Basidiomycota</taxon>
        <taxon>Agaricomycotina</taxon>
        <taxon>Tremellomycetes</taxon>
        <taxon>Filobasidiales</taxon>
        <taxon>Filobasidiaceae</taxon>
        <taxon>Filobasidium</taxon>
    </lineage>
</organism>
<dbReference type="Pfam" id="PF00617">
    <property type="entry name" value="RasGEF"/>
    <property type="match status" value="1"/>
</dbReference>
<dbReference type="GO" id="GO:0005096">
    <property type="term" value="F:GTPase activator activity"/>
    <property type="evidence" value="ECO:0007669"/>
    <property type="project" value="UniProtKB-KW"/>
</dbReference>
<sequence>MLRKNKTSRSPLSTPANLSDQPGSGPQFQSQAQAYPQRDGTSAQTSQMGKQAKLSSSPTIVLEPVAGSGPGQGMGMSSSGSFLSLNRFLGTGGGTGNTGNDKDFGPGFGVAPGSGSGSGSAAAAGSSIASNPNSAPGAPRPSGSNAHRSTSSSSGQHLTVPQSGSSGSGWKGFGWFGGGNKSRSGDGSGGRGEDKNAGKRNKDDIFAGNANTGAGQQQLANAAGAGGRRSPRMSKGVISGPSNFVHRENGTARMSTLQNGLAAGSRSPESLGLSLVDSGGSRQGQGVEVGGGGGSDAGSSPGRTWGRRATVGSPEERAVSPLFDRMDLPPVPPLPPAKSPTLSSSSSSPRLPSEPATPGLSRERTGLRISTDLLRGDGGTKTVQGKGSNAPGNLGTTSKRPWARSVDDLSKLLGMEKKPKHKVLLGGVQKDSIVLVPGSAGDYQGPASAGAGLGISTTDGSPVIPTSASMMSFPVSPSLGNGRQFPGVTSSASTPTSDGPMRPHTPVASVPISSGSGEGPPLGRNKSREVVSQLRRSNSRESLQNVLTSVTGGQKALEEPTGRKRGARRKTNSFSGKMLLDVMSGATGLIKGKDHDVENQNLPRQVDRVISSGGKASSPAIFYGGATTQVDASTVVGRNGSTAAKPKAPQGHGRSQSFNLLGGLSIGTKTARDRQRSGQPDIGRTRDGDQLGLRLEDGGLIRTPSGNAKRTSQVIHKEGFLLKHNPAALRNTRSGRTPSPNVIKGLGEDYFSFKKETEASRNWKPHKVVIKGTKLHFYKPPSDKRAGIEALFPTVIVQETGSPTAVIGTPKHGRRPAQRVFWGTTRHPDLKVKPGVMAGQAERIIGGSLEALAHELVFATQFDGTNRSIPDREEMISYKVFLWTVLLQYHGTTHLQTLFREMDKCLRRAIDAEDISVESFASRIRVVLDVLITDFGALRLPPDSPLSPIIASLLETGMTLCQAEPWGANTFESAVGDANVEAPTDNITRDTPQELLAELENLPLQRVADAMSDMLFAKLRALRLSLCQLDGQEGSQGDTQTTLNLFYSHGFRPRNVSKAVLSDVLARSGDSDALADRAKRLSFWIHLAELCRSQDIYAPFIAICQALFSPPILRLDGLWDLVPMHDRDTITTWRILAGTHHAGRLPFHTPLASNTLATEKTRTIPYLGPTAPNSSDQESGAAFASWHPLARLWVSEVELKSGSIPSITKDDASRRFVSRLYGDALDGGEPMSRWMDLSREIQPSLLSSSSSRSWSRAEGRSMSSLQPLLYTTPLPINTLFATGTNLPDASSALLAKPESRRPPSLLDTSRAARRTSMPSRRSSLSDNSSYKWRDGEAPKSEGIGNAVRRITGQLHNATIRITDEIELQVADGDGSSPNAFPLSRTSSRTRCSLATDRISRSGASLHLAVNVKYASTERLIDLLICGIEGDGLGSDDNGQMPLNFSLARKFALDLDAYRRTFFATYRSFLEPTLLFESLKKRFYRAGEAVMPTGAELSSAALQWLTGSTSSIGESLRSEKLSCYIRTQVIELLRLWLLKGDGLRSALDDAELLARMAEFVSETENIDSGVRTEEEHVIVESIRSWWTLLTDRILASTKSTLVVSLDDTGEATDDEKDDPPGADTDLDAIVAEPPSSGEELLGMLAGIGRTLVSGISATDLHTVCGVIERQSRDPLGWYLCEVVPSRSRQERHQVQIACPHRTFRQRLGAPAHGLPRFQTLLPASVQTALDGYQDVKLWLIKAITASGRDANMRAGLLTALFEALARSNNPETIERLEKRASIASLSALTASSSSITVPSFVEAVITDVLLDPIVRLELDVWNIAVKSFIGRPDDLVGILSTARLRYSGETRSASTPDVAWLMRCLAEIVWSFPESPDFMVNFEKQRHIYEIVNVAATSFVCTDSRQRARSKALLAKLAAGTAEPSVIQRPLGANFVLYQTIFGSLIGQEIARQDREMQTIVQLLKHRGEAKTRMANKEYEYSTIMSKSANQKTPKAKKHVSDAFWWSSRPASVAAKDLLSSASQGLARSTGSLEFKTPKESTLTLNLAGCRPNAIPSANRSFVFEIVTPEGLRHILQAKSRADMESWTDTISKASEMALLRRKTFVEPTIIEVAEPLPLLPMRLTLEAELARDHGPEPSLYAIPLAAEACMAILEQKFLEEPGLYRIPGSLSRVDALVRQLVAGRIPDLSHDETYADPTTITSAFKKWLASMPESIVTDERYYDFILADKISERNDRLYAIRSLIWSLPPANFALLHRIIQHLDLVNDHEEENQMTPRNLATCLAPTLFYPSAKFGGMDAAMHHIGHALNLIDTMICQRYWLFHDFESGEGGGASAPSSPMPVVEAFDNHAGASDHDPIEELVAG</sequence>
<dbReference type="Gene3D" id="1.10.840.10">
    <property type="entry name" value="Ras guanine-nucleotide exchange factors catalytic domain"/>
    <property type="match status" value="1"/>
</dbReference>
<dbReference type="Gene3D" id="1.20.870.10">
    <property type="entry name" value="Son of sevenless (SoS) protein Chain: S domain 1"/>
    <property type="match status" value="1"/>
</dbReference>
<feature type="compositionally biased region" description="Low complexity" evidence="3">
    <location>
        <begin position="119"/>
        <end position="146"/>
    </location>
</feature>
<feature type="compositionally biased region" description="Gly residues" evidence="3">
    <location>
        <begin position="281"/>
        <end position="296"/>
    </location>
</feature>
<evidence type="ECO:0000259" key="4">
    <source>
        <dbReference type="PROSITE" id="PS50003"/>
    </source>
</evidence>
<feature type="compositionally biased region" description="Gly residues" evidence="3">
    <location>
        <begin position="106"/>
        <end position="118"/>
    </location>
</feature>
<dbReference type="Gene3D" id="2.30.29.30">
    <property type="entry name" value="Pleckstrin-homology domain (PH domain)/Phosphotyrosine-binding domain (PTB)"/>
    <property type="match status" value="1"/>
</dbReference>
<dbReference type="Pfam" id="PF00620">
    <property type="entry name" value="RhoGAP"/>
    <property type="match status" value="1"/>
</dbReference>
<feature type="domain" description="PH" evidence="4">
    <location>
        <begin position="2061"/>
        <end position="2095"/>
    </location>
</feature>
<evidence type="ECO:0000259" key="5">
    <source>
        <dbReference type="PROSITE" id="PS50009"/>
    </source>
</evidence>
<feature type="compositionally biased region" description="Basic and acidic residues" evidence="3">
    <location>
        <begin position="191"/>
        <end position="205"/>
    </location>
</feature>
<dbReference type="GO" id="GO:0005085">
    <property type="term" value="F:guanyl-nucleotide exchange factor activity"/>
    <property type="evidence" value="ECO:0007669"/>
    <property type="project" value="UniProtKB-KW"/>
</dbReference>
<feature type="domain" description="Rho-GAP" evidence="7">
    <location>
        <begin position="2123"/>
        <end position="2322"/>
    </location>
</feature>
<dbReference type="PANTHER" id="PTHR23176:SF0">
    <property type="entry name" value="RHO GTPASE ACTIVATING PROTEIN AT 19D, ISOFORM D"/>
    <property type="match status" value="1"/>
</dbReference>
<dbReference type="Pfam" id="PF00618">
    <property type="entry name" value="RasGEF_N"/>
    <property type="match status" value="1"/>
</dbReference>
<reference evidence="8" key="1">
    <citation type="submission" date="2020-04" db="EMBL/GenBank/DDBJ databases">
        <title>Analysis of mating type loci in Filobasidium floriforme.</title>
        <authorList>
            <person name="Nowrousian M."/>
        </authorList>
    </citation>
    <scope>NUCLEOTIDE SEQUENCE</scope>
    <source>
        <strain evidence="8">CBS 6242</strain>
    </source>
</reference>
<evidence type="ECO:0000256" key="1">
    <source>
        <dbReference type="ARBA" id="ARBA00022468"/>
    </source>
</evidence>
<dbReference type="PROSITE" id="PS50212">
    <property type="entry name" value="RASGEF_NTER"/>
    <property type="match status" value="1"/>
</dbReference>
<dbReference type="InterPro" id="IPR050729">
    <property type="entry name" value="Rho-GAP"/>
</dbReference>
<feature type="compositionally biased region" description="Polar residues" evidence="3">
    <location>
        <begin position="487"/>
        <end position="497"/>
    </location>
</feature>
<feature type="compositionally biased region" description="Low complexity" evidence="3">
    <location>
        <begin position="1314"/>
        <end position="1329"/>
    </location>
</feature>
<dbReference type="GO" id="GO:0007264">
    <property type="term" value="P:small GTPase-mediated signal transduction"/>
    <property type="evidence" value="ECO:0007669"/>
    <property type="project" value="InterPro"/>
</dbReference>
<protein>
    <submittedName>
        <fullName evidence="8">Uncharacterized protein</fullName>
    </submittedName>
</protein>
<evidence type="ECO:0000256" key="3">
    <source>
        <dbReference type="SAM" id="MobiDB-lite"/>
    </source>
</evidence>
<dbReference type="EMBL" id="JABELV010000263">
    <property type="protein sequence ID" value="KAG7527570.1"/>
    <property type="molecule type" value="Genomic_DNA"/>
</dbReference>
<dbReference type="PROSITE" id="PS50238">
    <property type="entry name" value="RHOGAP"/>
    <property type="match status" value="1"/>
</dbReference>
<comment type="caution">
    <text evidence="8">The sequence shown here is derived from an EMBL/GenBank/DDBJ whole genome shotgun (WGS) entry which is preliminary data.</text>
</comment>
<dbReference type="Proteomes" id="UP000812966">
    <property type="component" value="Unassembled WGS sequence"/>
</dbReference>
<dbReference type="Gene3D" id="1.10.555.10">
    <property type="entry name" value="Rho GTPase activation protein"/>
    <property type="match status" value="1"/>
</dbReference>
<dbReference type="InterPro" id="IPR000651">
    <property type="entry name" value="Ras-like_Gua-exchang_fac_N"/>
</dbReference>